<dbReference type="GO" id="GO:0010181">
    <property type="term" value="F:FMN binding"/>
    <property type="evidence" value="ECO:0007669"/>
    <property type="project" value="UniProtKB-UniRule"/>
</dbReference>
<dbReference type="NCBIfam" id="TIGR00521">
    <property type="entry name" value="coaBC_dfp"/>
    <property type="match status" value="1"/>
</dbReference>
<comment type="pathway">
    <text evidence="3 4">Cofactor biosynthesis; coenzyme A biosynthesis; CoA from (R)-pantothenate: step 2/5.</text>
</comment>
<dbReference type="InterPro" id="IPR036551">
    <property type="entry name" value="Flavin_trans-like"/>
</dbReference>
<keyword evidence="3 4" id="KW-0436">Ligase</keyword>
<dbReference type="EC" id="6.3.2.5" evidence="3"/>
<evidence type="ECO:0000256" key="4">
    <source>
        <dbReference type="RuleBase" id="RU364078"/>
    </source>
</evidence>
<comment type="caution">
    <text evidence="3">Lacks conserved residue(s) required for the propagation of feature annotation.</text>
</comment>
<evidence type="ECO:0000256" key="1">
    <source>
        <dbReference type="ARBA" id="ARBA00022793"/>
    </source>
</evidence>
<dbReference type="AlphaFoldDB" id="I2PX93"/>
<dbReference type="SUPFAM" id="SSF52507">
    <property type="entry name" value="Homo-oligomeric flavin-containing Cys decarboxylases, HFCD"/>
    <property type="match status" value="1"/>
</dbReference>
<feature type="region of interest" description="Phosphopantothenoylcysteine decarboxylase" evidence="3">
    <location>
        <begin position="1"/>
        <end position="196"/>
    </location>
</feature>
<feature type="domain" description="Flavoprotein" evidence="5">
    <location>
        <begin position="15"/>
        <end position="186"/>
    </location>
</feature>
<accession>I2PX93</accession>
<dbReference type="OrthoDB" id="9802554at2"/>
<dbReference type="PANTHER" id="PTHR14359:SF6">
    <property type="entry name" value="PHOSPHOPANTOTHENOYLCYSTEINE DECARBOXYLASE"/>
    <property type="match status" value="1"/>
</dbReference>
<dbReference type="Pfam" id="PF02441">
    <property type="entry name" value="Flavoprotein"/>
    <property type="match status" value="1"/>
</dbReference>
<reference evidence="7" key="1">
    <citation type="submission" date="2011-11" db="EMBL/GenBank/DDBJ databases">
        <title>Improved High-Quality Draft sequence of Desulfovibrio sp. U5L.</title>
        <authorList>
            <consortium name="US DOE Joint Genome Institute"/>
            <person name="Lucas S."/>
            <person name="Han J."/>
            <person name="Lapidus A."/>
            <person name="Cheng J.-F."/>
            <person name="Goodwin L."/>
            <person name="Pitluck S."/>
            <person name="Peters L."/>
            <person name="Ovchinnikova G."/>
            <person name="Held B."/>
            <person name="Detter J.C."/>
            <person name="Han C."/>
            <person name="Tapia R."/>
            <person name="Land M."/>
            <person name="Hauser L."/>
            <person name="Kyrpides N."/>
            <person name="Ivanova N."/>
            <person name="Pagani I."/>
            <person name="Gabster J."/>
            <person name="Walker C."/>
            <person name="Stolyar S."/>
            <person name="Stahl D."/>
            <person name="Arkin A."/>
            <person name="Dehal P."/>
            <person name="Hazen T."/>
            <person name="Woyke T."/>
        </authorList>
    </citation>
    <scope>NUCLEOTIDE SEQUENCE [LARGE SCALE GENOMIC DNA]</scope>
    <source>
        <strain evidence="7">U5L</strain>
    </source>
</reference>
<comment type="pathway">
    <text evidence="3 4">Cofactor biosynthesis; coenzyme A biosynthesis; CoA from (R)-pantothenate: step 3/5.</text>
</comment>
<keyword evidence="3 4" id="KW-0288">FMN</keyword>
<comment type="function">
    <text evidence="4">Catalyzes two steps in the biosynthesis of coenzyme A. In the first step cysteine is conjugated to 4'-phosphopantothenate to form 4-phosphopantothenoylcysteine, in the latter compound is decarboxylated to form 4'-phosphopantotheine.</text>
</comment>
<feature type="active site" description="Proton donor" evidence="3">
    <location>
        <position position="165"/>
    </location>
</feature>
<evidence type="ECO:0000256" key="2">
    <source>
        <dbReference type="ARBA" id="ARBA00023239"/>
    </source>
</evidence>
<dbReference type="STRING" id="596152.DesU5LDRAFT_0443"/>
<feature type="domain" description="DNA/pantothenate metabolism flavoprotein C-terminal" evidence="6">
    <location>
        <begin position="192"/>
        <end position="404"/>
    </location>
</feature>
<comment type="catalytic activity">
    <reaction evidence="3 4">
        <text>(R)-4'-phosphopantothenate + L-cysteine + CTP = N-[(R)-4-phosphopantothenoyl]-L-cysteine + CMP + diphosphate + H(+)</text>
        <dbReference type="Rhea" id="RHEA:19397"/>
        <dbReference type="ChEBI" id="CHEBI:10986"/>
        <dbReference type="ChEBI" id="CHEBI:15378"/>
        <dbReference type="ChEBI" id="CHEBI:33019"/>
        <dbReference type="ChEBI" id="CHEBI:35235"/>
        <dbReference type="ChEBI" id="CHEBI:37563"/>
        <dbReference type="ChEBI" id="CHEBI:59458"/>
        <dbReference type="ChEBI" id="CHEBI:60377"/>
        <dbReference type="EC" id="6.3.2.5"/>
    </reaction>
</comment>
<dbReference type="InterPro" id="IPR035929">
    <property type="entry name" value="CoaB-like_sf"/>
</dbReference>
<dbReference type="Gene3D" id="3.40.50.1950">
    <property type="entry name" value="Flavin prenyltransferase-like"/>
    <property type="match status" value="1"/>
</dbReference>
<keyword evidence="3 4" id="KW-0285">Flavoprotein</keyword>
<dbReference type="GO" id="GO:0004633">
    <property type="term" value="F:phosphopantothenoylcysteine decarboxylase activity"/>
    <property type="evidence" value="ECO:0007669"/>
    <property type="project" value="UniProtKB-UniRule"/>
</dbReference>
<comment type="function">
    <text evidence="3">Catalyzes two sequential steps in the biosynthesis of coenzyme A. In the first step cysteine is conjugated to 4'-phosphopantothenate to form 4-phosphopantothenoylcysteine. In the second step the latter compound is decarboxylated to form 4'-phosphopantotheine.</text>
</comment>
<keyword evidence="1 3" id="KW-0210">Decarboxylase</keyword>
<dbReference type="PANTHER" id="PTHR14359">
    <property type="entry name" value="HOMO-OLIGOMERIC FLAVIN CONTAINING CYS DECARBOXYLASE FAMILY"/>
    <property type="match status" value="1"/>
</dbReference>
<dbReference type="EC" id="4.1.1.36" evidence="3"/>
<keyword evidence="3" id="KW-0460">Magnesium</keyword>
<dbReference type="UniPathway" id="UPA00241">
    <property type="reaction ID" value="UER00353"/>
</dbReference>
<dbReference type="GO" id="GO:0004632">
    <property type="term" value="F:phosphopantothenate--cysteine ligase activity"/>
    <property type="evidence" value="ECO:0007669"/>
    <property type="project" value="UniProtKB-UniRule"/>
</dbReference>
<dbReference type="GO" id="GO:0071513">
    <property type="term" value="C:phosphopantothenoylcysteine decarboxylase complex"/>
    <property type="evidence" value="ECO:0007669"/>
    <property type="project" value="TreeGrafter"/>
</dbReference>
<dbReference type="GO" id="GO:0015937">
    <property type="term" value="P:coenzyme A biosynthetic process"/>
    <property type="evidence" value="ECO:0007669"/>
    <property type="project" value="UniProtKB-UniRule"/>
</dbReference>
<comment type="similarity">
    <text evidence="3 4">In the C-terminal section; belongs to the PPC synthetase family.</text>
</comment>
<dbReference type="Gene3D" id="3.40.50.10300">
    <property type="entry name" value="CoaB-like"/>
    <property type="match status" value="1"/>
</dbReference>
<dbReference type="eggNOG" id="COG0452">
    <property type="taxonomic scope" value="Bacteria"/>
</dbReference>
<evidence type="ECO:0000256" key="3">
    <source>
        <dbReference type="HAMAP-Rule" id="MF_02225"/>
    </source>
</evidence>
<protein>
    <recommendedName>
        <fullName evidence="3">Coenzyme A biosynthesis bifunctional protein CoaBC</fullName>
    </recommendedName>
    <alternativeName>
        <fullName evidence="3">DNA/pantothenate metabolism flavoprotein</fullName>
    </alternativeName>
    <alternativeName>
        <fullName evidence="3">Phosphopantothenoylcysteine synthetase/decarboxylase</fullName>
        <shortName evidence="3">PPCS-PPCDC</shortName>
    </alternativeName>
    <domain>
        <recommendedName>
            <fullName evidence="3">Phosphopantothenoylcysteine decarboxylase</fullName>
            <shortName evidence="3">PPC decarboxylase</shortName>
            <shortName evidence="3">PPC-DC</shortName>
            <ecNumber evidence="3">4.1.1.36</ecNumber>
        </recommendedName>
        <alternativeName>
            <fullName evidence="3">CoaC</fullName>
        </alternativeName>
    </domain>
    <domain>
        <recommendedName>
            <fullName evidence="3">Phosphopantothenate--cysteine ligase</fullName>
            <ecNumber evidence="3">6.3.2.5</ecNumber>
        </recommendedName>
        <alternativeName>
            <fullName evidence="3">CoaB</fullName>
        </alternativeName>
        <alternativeName>
            <fullName evidence="3">Phosphopantothenoylcysteine synthetase</fullName>
            <shortName evidence="3">PPC synthetase</shortName>
            <shortName evidence="3">PPC-S</shortName>
        </alternativeName>
    </domain>
</protein>
<dbReference type="Pfam" id="PF04127">
    <property type="entry name" value="DFP"/>
    <property type="match status" value="1"/>
</dbReference>
<gene>
    <name evidence="3" type="primary">coaBC</name>
    <name evidence="7" type="ORF">DesU5LDRAFT_0443</name>
</gene>
<keyword evidence="2 3" id="KW-0456">Lyase</keyword>
<feature type="binding site" evidence="3">
    <location>
        <position position="350"/>
    </location>
    <ligand>
        <name>CTP</name>
        <dbReference type="ChEBI" id="CHEBI:37563"/>
    </ligand>
</feature>
<dbReference type="GO" id="GO:0015941">
    <property type="term" value="P:pantothenate catabolic process"/>
    <property type="evidence" value="ECO:0007669"/>
    <property type="project" value="InterPro"/>
</dbReference>
<evidence type="ECO:0000259" key="5">
    <source>
        <dbReference type="Pfam" id="PF02441"/>
    </source>
</evidence>
<comment type="cofactor">
    <cofactor evidence="3">
        <name>FMN</name>
        <dbReference type="ChEBI" id="CHEBI:58210"/>
    </cofactor>
    <text evidence="3">Binds 1 FMN per subunit.</text>
</comment>
<evidence type="ECO:0000259" key="6">
    <source>
        <dbReference type="Pfam" id="PF04127"/>
    </source>
</evidence>
<dbReference type="HOGENOM" id="CLU_033319_0_1_7"/>
<feature type="binding site" evidence="3">
    <location>
        <position position="354"/>
    </location>
    <ligand>
        <name>CTP</name>
        <dbReference type="ChEBI" id="CHEBI:37563"/>
    </ligand>
</feature>
<evidence type="ECO:0000313" key="7">
    <source>
        <dbReference type="EMBL" id="EIG52149.1"/>
    </source>
</evidence>
<dbReference type="HAMAP" id="MF_02225">
    <property type="entry name" value="CoaBC"/>
    <property type="match status" value="1"/>
</dbReference>
<keyword evidence="3" id="KW-0479">Metal-binding</keyword>
<sequence length="409" mass="42961">MQTTHIDFSGYMGRRVHLGVTGSVAAFKALSLLRRLLATGASVGVTLTEAAGRFVTPLSFEALGADPVYTDMFSPEAAQFAHLAPAQTADVLAVVPATADTMARLAHGLAGDLLACQALAFEGPVVLAPAMNPRLWRAAATKANWQTLLSRGVIGVAPDCGEMACGESGQGRLAPEEAIFAAILKALTPQDLAGKRVLVGLGPTREYFDAARFWSNPSTGRMGACLAMAAWLRGAEVTVVTGPVSWWYPEDVAVVPVTSAAQMYEACLEAWTGGHGCDIGVMAAAVADFSPIPHPGGGKFKKNEAKGGSPVVFTPTRDILAAMGAKKTPGQYLVGFSAETDNLLENARGKLVRKRCDLMIANPIGRADAGFASLGNEALALAADGRQESWGNIAKTEMAWKIWDFTIRS</sequence>
<feature type="binding site" evidence="3">
    <location>
        <position position="299"/>
    </location>
    <ligand>
        <name>CTP</name>
        <dbReference type="ChEBI" id="CHEBI:37563"/>
    </ligand>
</feature>
<keyword evidence="3" id="KW-0511">Multifunctional enzyme</keyword>
<feature type="binding site" evidence="3">
    <location>
        <position position="288"/>
    </location>
    <ligand>
        <name>CTP</name>
        <dbReference type="ChEBI" id="CHEBI:37563"/>
    </ligand>
</feature>
<organism evidence="7">
    <name type="scientific">Desulfovibrio sp. U5L</name>
    <dbReference type="NCBI Taxonomy" id="596152"/>
    <lineage>
        <taxon>Bacteria</taxon>
        <taxon>Pseudomonadati</taxon>
        <taxon>Thermodesulfobacteriota</taxon>
        <taxon>Desulfovibrionia</taxon>
        <taxon>Desulfovibrionales</taxon>
        <taxon>Desulfovibrionaceae</taxon>
        <taxon>Desulfovibrio</taxon>
    </lineage>
</organism>
<proteinExistence type="inferred from homology"/>
<dbReference type="EMBL" id="JH600068">
    <property type="protein sequence ID" value="EIG52149.1"/>
    <property type="molecule type" value="Genomic_DNA"/>
</dbReference>
<dbReference type="GO" id="GO:0046872">
    <property type="term" value="F:metal ion binding"/>
    <property type="evidence" value="ECO:0007669"/>
    <property type="project" value="UniProtKB-KW"/>
</dbReference>
<comment type="catalytic activity">
    <reaction evidence="3 4">
        <text>N-[(R)-4-phosphopantothenoyl]-L-cysteine + H(+) = (R)-4'-phosphopantetheine + CO2</text>
        <dbReference type="Rhea" id="RHEA:16793"/>
        <dbReference type="ChEBI" id="CHEBI:15378"/>
        <dbReference type="ChEBI" id="CHEBI:16526"/>
        <dbReference type="ChEBI" id="CHEBI:59458"/>
        <dbReference type="ChEBI" id="CHEBI:61723"/>
        <dbReference type="EC" id="4.1.1.36"/>
    </reaction>
</comment>
<feature type="binding site" evidence="3">
    <location>
        <position position="336"/>
    </location>
    <ligand>
        <name>CTP</name>
        <dbReference type="ChEBI" id="CHEBI:37563"/>
    </ligand>
</feature>
<comment type="similarity">
    <text evidence="3 4">In the N-terminal section; belongs to the HFCD (homo-oligomeric flavin containing Cys decarboxylase) superfamily.</text>
</comment>
<feature type="region of interest" description="Phosphopantothenate--cysteine ligase" evidence="3">
    <location>
        <begin position="197"/>
        <end position="409"/>
    </location>
</feature>
<comment type="cofactor">
    <cofactor evidence="3">
        <name>Mg(2+)</name>
        <dbReference type="ChEBI" id="CHEBI:18420"/>
    </cofactor>
</comment>
<dbReference type="InterPro" id="IPR007085">
    <property type="entry name" value="DNA/pantothenate-metab_flavo_C"/>
</dbReference>
<name>I2PX93_9BACT</name>
<dbReference type="SUPFAM" id="SSF102645">
    <property type="entry name" value="CoaB-like"/>
    <property type="match status" value="1"/>
</dbReference>
<dbReference type="InterPro" id="IPR005252">
    <property type="entry name" value="CoaBC"/>
</dbReference>
<dbReference type="InterPro" id="IPR003382">
    <property type="entry name" value="Flavoprotein"/>
</dbReference>